<organism evidence="1 2">
    <name type="scientific">Duganella callida</name>
    <dbReference type="NCBI Taxonomy" id="2561932"/>
    <lineage>
        <taxon>Bacteria</taxon>
        <taxon>Pseudomonadati</taxon>
        <taxon>Pseudomonadota</taxon>
        <taxon>Betaproteobacteria</taxon>
        <taxon>Burkholderiales</taxon>
        <taxon>Oxalobacteraceae</taxon>
        <taxon>Telluria group</taxon>
        <taxon>Duganella</taxon>
    </lineage>
</organism>
<dbReference type="CDD" id="cd18683">
    <property type="entry name" value="PIN_VapC-like"/>
    <property type="match status" value="1"/>
</dbReference>
<dbReference type="SUPFAM" id="SSF88723">
    <property type="entry name" value="PIN domain-like"/>
    <property type="match status" value="1"/>
</dbReference>
<dbReference type="EMBL" id="SPVG01000260">
    <property type="protein sequence ID" value="TFW14899.1"/>
    <property type="molecule type" value="Genomic_DNA"/>
</dbReference>
<dbReference type="Gene3D" id="3.40.50.1010">
    <property type="entry name" value="5'-nuclease"/>
    <property type="match status" value="1"/>
</dbReference>
<dbReference type="AlphaFoldDB" id="A0A4Y9S4K0"/>
<keyword evidence="2" id="KW-1185">Reference proteome</keyword>
<dbReference type="Proteomes" id="UP000297729">
    <property type="component" value="Unassembled WGS sequence"/>
</dbReference>
<evidence type="ECO:0000313" key="1">
    <source>
        <dbReference type="EMBL" id="TFW14899.1"/>
    </source>
</evidence>
<dbReference type="InterPro" id="IPR029060">
    <property type="entry name" value="PIN-like_dom_sf"/>
</dbReference>
<evidence type="ECO:0000313" key="2">
    <source>
        <dbReference type="Proteomes" id="UP000297729"/>
    </source>
</evidence>
<protein>
    <submittedName>
        <fullName evidence="1">Type II toxin-antitoxin system VapC family toxin</fullName>
    </submittedName>
</protein>
<dbReference type="OrthoDB" id="32974at2"/>
<name>A0A4Y9S4K0_9BURK</name>
<accession>A0A4Y9S4K0</accession>
<gene>
    <name evidence="1" type="ORF">E4L98_26835</name>
</gene>
<comment type="caution">
    <text evidence="1">The sequence shown here is derived from an EMBL/GenBank/DDBJ whole genome shotgun (WGS) entry which is preliminary data.</text>
</comment>
<sequence>MTGLDTNVLARYYINDITDAEAQRQRPLAQSLIDSGQTLAICKTVIIELEWLMRGKYNMKPPMIIGVYQHMLSMANFTIEDRPALIMALTSYQQGPSFTDALHHASYRTSGSMASFDDRKFARRVAALGLRPPVVVLL</sequence>
<reference evidence="1 2" key="1">
    <citation type="submission" date="2019-03" db="EMBL/GenBank/DDBJ databases">
        <title>Draft Genome Sequence of Duganella callidus sp. nov., a Novel Duganella Species Isolated from Cultivated Soil.</title>
        <authorList>
            <person name="Raths R."/>
            <person name="Peta V."/>
            <person name="Bucking H."/>
        </authorList>
    </citation>
    <scope>NUCLEOTIDE SEQUENCE [LARGE SCALE GENOMIC DNA]</scope>
    <source>
        <strain evidence="1 2">DN04</strain>
    </source>
</reference>
<proteinExistence type="predicted"/>